<dbReference type="Gene3D" id="2.60.120.560">
    <property type="entry name" value="Exo-inulinase, domain 1"/>
    <property type="match status" value="1"/>
</dbReference>
<dbReference type="Gene3D" id="2.115.10.20">
    <property type="entry name" value="Glycosyl hydrolase domain, family 43"/>
    <property type="match status" value="1"/>
</dbReference>
<protein>
    <recommendedName>
        <fullName evidence="4">Beta-xylosidase</fullName>
    </recommendedName>
</protein>
<reference evidence="2 3" key="1">
    <citation type="submission" date="2016-05" db="EMBL/GenBank/DDBJ databases">
        <title>Paenibacillus sp. 1ZS3-15 nov., isolated from the rhizosphere soil.</title>
        <authorList>
            <person name="Zhang X.X."/>
            <person name="Zhang J."/>
        </authorList>
    </citation>
    <scope>NUCLEOTIDE SEQUENCE [LARGE SCALE GENOMIC DNA]</scope>
    <source>
        <strain evidence="2 3">1ZS3-15</strain>
    </source>
</reference>
<name>A0A197ZZS8_9BACL</name>
<comment type="caution">
    <text evidence="2">The sequence shown here is derived from an EMBL/GenBank/DDBJ whole genome shotgun (WGS) entry which is preliminary data.</text>
</comment>
<dbReference type="PANTHER" id="PTHR22925">
    <property type="entry name" value="GLYCOSYL HYDROLASE 43 FAMILY MEMBER"/>
    <property type="match status" value="1"/>
</dbReference>
<dbReference type="EMBL" id="LYPB01000088">
    <property type="protein sequence ID" value="OAS14704.1"/>
    <property type="molecule type" value="Genomic_DNA"/>
</dbReference>
<evidence type="ECO:0000256" key="1">
    <source>
        <dbReference type="SAM" id="SignalP"/>
    </source>
</evidence>
<accession>A0A197ZZS8</accession>
<dbReference type="Proteomes" id="UP000078454">
    <property type="component" value="Unassembled WGS sequence"/>
</dbReference>
<dbReference type="OrthoDB" id="273314at2"/>
<feature type="signal peptide" evidence="1">
    <location>
        <begin position="1"/>
        <end position="35"/>
    </location>
</feature>
<dbReference type="CDD" id="cd18823">
    <property type="entry name" value="GH43_RcAra43A-like"/>
    <property type="match status" value="1"/>
</dbReference>
<evidence type="ECO:0000313" key="3">
    <source>
        <dbReference type="Proteomes" id="UP000078454"/>
    </source>
</evidence>
<sequence length="535" mass="58446">MLKIQGNINPNKIFTAMLTALFILLLLCFAQSAKATSATIVNNSDWYDTDGNLINAQGGWMMQEGNTFYWYGLDISQKAQGIKNIKLYTSTDFKSWINQGNVVDFSGFPADFASSDWVGRLVVAYNSSTSQYVMMLEWNTLETGSRNRLVYLTSSSINGSFTYNRYDEKPGGYKMGDLGGIFQDDDGSTYITFTSDVSGQNDSLKIAKLAANYLSIDSTKLTWGFGNVREASSLIKVGTTYLLTASEANYFHSTPTRYSLSTNLMSGWTKSGGDMITMPTSPNTTNSYDTQHDQIFPIHGTNGTIYVYLGDRWSNMANGSQGVGRNDWFPVTFDSNGVPTLNGYSSWTIDAAAGTWSPLVATQTLLSENFESGNAQGWTGLNGSWSIVLDATTAYKQSTNTAAEAVTTTGNTNWTDYNIQADVNLKSSTNGAASGIIGRYKDNNNYYLLRLSTNQIQLLKKVNGTFTTVASKAYTVSLNTVYNLKLSMKGSSFVGSVNGIDELMVNDSSITTGKIGLRTYNQVATFDNVQVVGVQ</sequence>
<evidence type="ECO:0000313" key="2">
    <source>
        <dbReference type="EMBL" id="OAS14704.1"/>
    </source>
</evidence>
<dbReference type="SUPFAM" id="SSF75005">
    <property type="entry name" value="Arabinanase/levansucrase/invertase"/>
    <property type="match status" value="1"/>
</dbReference>
<proteinExistence type="predicted"/>
<dbReference type="InterPro" id="IPR023296">
    <property type="entry name" value="Glyco_hydro_beta-prop_sf"/>
</dbReference>
<keyword evidence="1" id="KW-0732">Signal</keyword>
<dbReference type="AlphaFoldDB" id="A0A197ZZS8"/>
<keyword evidence="3" id="KW-1185">Reference proteome</keyword>
<organism evidence="2 3">
    <name type="scientific">Paenibacillus oryzisoli</name>
    <dbReference type="NCBI Taxonomy" id="1850517"/>
    <lineage>
        <taxon>Bacteria</taxon>
        <taxon>Bacillati</taxon>
        <taxon>Bacillota</taxon>
        <taxon>Bacilli</taxon>
        <taxon>Bacillales</taxon>
        <taxon>Paenibacillaceae</taxon>
        <taxon>Paenibacillus</taxon>
    </lineage>
</organism>
<gene>
    <name evidence="2" type="ORF">A8708_23685</name>
</gene>
<dbReference type="PANTHER" id="PTHR22925:SF3">
    <property type="entry name" value="GLYCOSYL HYDROLASE FAMILY PROTEIN 43"/>
    <property type="match status" value="1"/>
</dbReference>
<evidence type="ECO:0008006" key="4">
    <source>
        <dbReference type="Google" id="ProtNLM"/>
    </source>
</evidence>
<feature type="chain" id="PRO_5008277686" description="Beta-xylosidase" evidence="1">
    <location>
        <begin position="36"/>
        <end position="535"/>
    </location>
</feature>
<dbReference type="STRING" id="1850517.A8708_23685"/>